<dbReference type="STRING" id="339866.GCA_001418255_01340"/>
<reference evidence="2" key="1">
    <citation type="submission" date="2015-08" db="EMBL/GenBank/DDBJ databases">
        <authorList>
            <person name="Varghese N."/>
        </authorList>
    </citation>
    <scope>NUCLEOTIDE SEQUENCE [LARGE SCALE GENOMIC DNA]</scope>
    <source>
        <strain evidence="2">DSM 18181</strain>
    </source>
</reference>
<evidence type="ECO:0000313" key="1">
    <source>
        <dbReference type="EMBL" id="CUA96362.1"/>
    </source>
</evidence>
<dbReference type="OrthoDB" id="9972674at2"/>
<organism evidence="1 2">
    <name type="scientific">Thiomonas bhubaneswarensis</name>
    <dbReference type="NCBI Taxonomy" id="339866"/>
    <lineage>
        <taxon>Bacteria</taxon>
        <taxon>Pseudomonadati</taxon>
        <taxon>Pseudomonadota</taxon>
        <taxon>Betaproteobacteria</taxon>
        <taxon>Burkholderiales</taxon>
        <taxon>Thiomonas</taxon>
    </lineage>
</organism>
<gene>
    <name evidence="1" type="ORF">Ga0061069_104106</name>
</gene>
<evidence type="ECO:0000313" key="2">
    <source>
        <dbReference type="Proteomes" id="UP000183649"/>
    </source>
</evidence>
<proteinExistence type="predicted"/>
<name>A0A0K6HZ96_9BURK</name>
<accession>A0A0K6HZ96</accession>
<dbReference type="Proteomes" id="UP000183649">
    <property type="component" value="Unassembled WGS sequence"/>
</dbReference>
<dbReference type="EMBL" id="CYHF01000004">
    <property type="protein sequence ID" value="CUA96362.1"/>
    <property type="molecule type" value="Genomic_DNA"/>
</dbReference>
<keyword evidence="2" id="KW-1185">Reference proteome</keyword>
<dbReference type="AlphaFoldDB" id="A0A0K6HZ96"/>
<protein>
    <submittedName>
        <fullName evidence="1">Uncharacterized protein</fullName>
    </submittedName>
</protein>
<dbReference type="RefSeq" id="WP_055450259.1">
    <property type="nucleotide sequence ID" value="NZ_CYHF01000004.1"/>
</dbReference>
<sequence length="87" mass="9354">MLTSAETWEVGSHRCVDRGLPDGQRFTLCEIYSGALDSLEQADAAQHLVAAAPELMRALRLMLAQGASDRARAIATNALNMALGVRQ</sequence>